<accession>A0A2P2PRW4</accession>
<dbReference type="EMBL" id="GGEC01076951">
    <property type="protein sequence ID" value="MBX57435.1"/>
    <property type="molecule type" value="Transcribed_RNA"/>
</dbReference>
<proteinExistence type="predicted"/>
<evidence type="ECO:0000313" key="1">
    <source>
        <dbReference type="EMBL" id="MBX57435.1"/>
    </source>
</evidence>
<reference evidence="1" key="1">
    <citation type="submission" date="2018-02" db="EMBL/GenBank/DDBJ databases">
        <title>Rhizophora mucronata_Transcriptome.</title>
        <authorList>
            <person name="Meera S.P."/>
            <person name="Sreeshan A."/>
            <person name="Augustine A."/>
        </authorList>
    </citation>
    <scope>NUCLEOTIDE SEQUENCE</scope>
    <source>
        <tissue evidence="1">Leaf</tissue>
    </source>
</reference>
<organism evidence="1">
    <name type="scientific">Rhizophora mucronata</name>
    <name type="common">Asiatic mangrove</name>
    <dbReference type="NCBI Taxonomy" id="61149"/>
    <lineage>
        <taxon>Eukaryota</taxon>
        <taxon>Viridiplantae</taxon>
        <taxon>Streptophyta</taxon>
        <taxon>Embryophyta</taxon>
        <taxon>Tracheophyta</taxon>
        <taxon>Spermatophyta</taxon>
        <taxon>Magnoliopsida</taxon>
        <taxon>eudicotyledons</taxon>
        <taxon>Gunneridae</taxon>
        <taxon>Pentapetalae</taxon>
        <taxon>rosids</taxon>
        <taxon>fabids</taxon>
        <taxon>Malpighiales</taxon>
        <taxon>Rhizophoraceae</taxon>
        <taxon>Rhizophora</taxon>
    </lineage>
</organism>
<name>A0A2P2PRW4_RHIMU</name>
<sequence length="11" mass="1276">MCYQVCENSPC</sequence>
<protein>
    <submittedName>
        <fullName evidence="1">Uncharacterized protein</fullName>
    </submittedName>
</protein>